<proteinExistence type="predicted"/>
<name>A0AAI9B362_ECOLX</name>
<evidence type="ECO:0000259" key="1">
    <source>
        <dbReference type="PROSITE" id="PS51736"/>
    </source>
</evidence>
<dbReference type="AlphaFoldDB" id="A0AAI9B362"/>
<dbReference type="PROSITE" id="PS51736">
    <property type="entry name" value="RECOMBINASES_3"/>
    <property type="match status" value="1"/>
</dbReference>
<feature type="domain" description="Resolvase/invertase-type recombinase catalytic" evidence="1">
    <location>
        <begin position="1"/>
        <end position="91"/>
    </location>
</feature>
<organism evidence="2 3">
    <name type="scientific">Escherichia coli</name>
    <dbReference type="NCBI Taxonomy" id="562"/>
    <lineage>
        <taxon>Bacteria</taxon>
        <taxon>Pseudomonadati</taxon>
        <taxon>Pseudomonadota</taxon>
        <taxon>Gammaproteobacteria</taxon>
        <taxon>Enterobacterales</taxon>
        <taxon>Enterobacteriaceae</taxon>
        <taxon>Escherichia</taxon>
    </lineage>
</organism>
<gene>
    <name evidence="2" type="ORF">BCB93_000441</name>
</gene>
<comment type="caution">
    <text evidence="2">The sequence shown here is derived from an EMBL/GenBank/DDBJ whole genome shotgun (WGS) entry which is preliminary data.</text>
</comment>
<dbReference type="EMBL" id="AASZRA010000002">
    <property type="protein sequence ID" value="EFI6950874.1"/>
    <property type="molecule type" value="Genomic_DNA"/>
</dbReference>
<protein>
    <submittedName>
        <fullName evidence="2">Recombinase family protein</fullName>
    </submittedName>
</protein>
<dbReference type="Gene3D" id="3.40.50.1390">
    <property type="entry name" value="Resolvase, N-terminal catalytic domain"/>
    <property type="match status" value="1"/>
</dbReference>
<dbReference type="Proteomes" id="UP000775646">
    <property type="component" value="Unassembled WGS sequence"/>
</dbReference>
<evidence type="ECO:0000313" key="2">
    <source>
        <dbReference type="EMBL" id="EFI6950874.1"/>
    </source>
</evidence>
<dbReference type="SUPFAM" id="SSF53041">
    <property type="entry name" value="Resolvase-like"/>
    <property type="match status" value="1"/>
</dbReference>
<sequence length="91" mass="10279">MNCVLRVTTSAHNRGSRPGQNKRLRTLSVGDVLVVWKLNRLGRSMRHLAVLLEELCERGINFRALTLPMFAQQWGDESCKSKTICNLNVIG</sequence>
<dbReference type="Pfam" id="PF00239">
    <property type="entry name" value="Resolvase"/>
    <property type="match status" value="1"/>
</dbReference>
<accession>A0AAI9B362</accession>
<dbReference type="GO" id="GO:0003677">
    <property type="term" value="F:DNA binding"/>
    <property type="evidence" value="ECO:0007669"/>
    <property type="project" value="InterPro"/>
</dbReference>
<evidence type="ECO:0000313" key="3">
    <source>
        <dbReference type="Proteomes" id="UP000775646"/>
    </source>
</evidence>
<dbReference type="InterPro" id="IPR006119">
    <property type="entry name" value="Resolv_N"/>
</dbReference>
<dbReference type="InterPro" id="IPR036162">
    <property type="entry name" value="Resolvase-like_N_sf"/>
</dbReference>
<reference evidence="2" key="1">
    <citation type="submission" date="2020-02" db="EMBL/GenBank/DDBJ databases">
        <authorList>
            <consortium name="GenomeTrakr network: Whole genome sequencing for foodborne pathogen traceback"/>
        </authorList>
    </citation>
    <scope>NUCLEOTIDE SEQUENCE</scope>
    <source>
        <strain evidence="2">CFSAN046653</strain>
    </source>
</reference>
<dbReference type="GO" id="GO:0000150">
    <property type="term" value="F:DNA strand exchange activity"/>
    <property type="evidence" value="ECO:0007669"/>
    <property type="project" value="InterPro"/>
</dbReference>